<keyword evidence="6" id="KW-1185">Reference proteome</keyword>
<dbReference type="Gene3D" id="3.40.190.10">
    <property type="entry name" value="Periplasmic binding protein-like II"/>
    <property type="match status" value="2"/>
</dbReference>
<dbReference type="PANTHER" id="PTHR35936">
    <property type="entry name" value="MEMBRANE-BOUND LYTIC MUREIN TRANSGLYCOSYLASE F"/>
    <property type="match status" value="1"/>
</dbReference>
<evidence type="ECO:0000256" key="1">
    <source>
        <dbReference type="ARBA" id="ARBA00010333"/>
    </source>
</evidence>
<dbReference type="SUPFAM" id="SSF53850">
    <property type="entry name" value="Periplasmic binding protein-like II"/>
    <property type="match status" value="1"/>
</dbReference>
<keyword evidence="2 3" id="KW-0732">Signal</keyword>
<feature type="chain" id="PRO_5029021671" evidence="3">
    <location>
        <begin position="21"/>
        <end position="260"/>
    </location>
</feature>
<dbReference type="KEGG" id="pez:HWQ56_26930"/>
<feature type="signal peptide" evidence="3">
    <location>
        <begin position="1"/>
        <end position="20"/>
    </location>
</feature>
<gene>
    <name evidence="5" type="ORF">HWQ56_26930</name>
</gene>
<dbReference type="Proteomes" id="UP000509568">
    <property type="component" value="Chromosome"/>
</dbReference>
<evidence type="ECO:0000313" key="5">
    <source>
        <dbReference type="EMBL" id="QKZ07218.1"/>
    </source>
</evidence>
<dbReference type="InterPro" id="IPR001638">
    <property type="entry name" value="Solute-binding_3/MltF_N"/>
</dbReference>
<evidence type="ECO:0000259" key="4">
    <source>
        <dbReference type="SMART" id="SM00062"/>
    </source>
</evidence>
<proteinExistence type="inferred from homology"/>
<dbReference type="EMBL" id="CP056030">
    <property type="protein sequence ID" value="QKZ07218.1"/>
    <property type="molecule type" value="Genomic_DNA"/>
</dbReference>
<evidence type="ECO:0000256" key="3">
    <source>
        <dbReference type="SAM" id="SignalP"/>
    </source>
</evidence>
<accession>A0A7D5DB58</accession>
<evidence type="ECO:0000313" key="6">
    <source>
        <dbReference type="Proteomes" id="UP000509568"/>
    </source>
</evidence>
<evidence type="ECO:0000256" key="2">
    <source>
        <dbReference type="ARBA" id="ARBA00022729"/>
    </source>
</evidence>
<dbReference type="AlphaFoldDB" id="A0A7D5DB58"/>
<reference evidence="5 6" key="1">
    <citation type="submission" date="2020-06" db="EMBL/GenBank/DDBJ databases">
        <title>Pseudomonas eucalypticola sp. nov., an endophyte of Eucalyptus dunnii leaves with biocontrol ability of eucalyptus leaf blight.</title>
        <authorList>
            <person name="Liu Y."/>
            <person name="Song Z."/>
            <person name="Zeng H."/>
            <person name="Lu M."/>
            <person name="Wang X."/>
            <person name="Lian X."/>
            <person name="Zhang Q."/>
        </authorList>
    </citation>
    <scope>NUCLEOTIDE SEQUENCE [LARGE SCALE GENOMIC DNA]</scope>
    <source>
        <strain evidence="5 6">NP-1</strain>
    </source>
</reference>
<protein>
    <submittedName>
        <fullName evidence="5">Amino acid ABC transporter substrate-binding protein</fullName>
    </submittedName>
</protein>
<dbReference type="RefSeq" id="WP_158152933.1">
    <property type="nucleotide sequence ID" value="NZ_CP056030.1"/>
</dbReference>
<comment type="similarity">
    <text evidence="1">Belongs to the bacterial solute-binding protein 3 family.</text>
</comment>
<feature type="domain" description="Solute-binding protein family 3/N-terminal" evidence="4">
    <location>
        <begin position="24"/>
        <end position="246"/>
    </location>
</feature>
<dbReference type="SMART" id="SM00062">
    <property type="entry name" value="PBPb"/>
    <property type="match status" value="1"/>
</dbReference>
<name>A0A7D5DB58_9PSED</name>
<dbReference type="Pfam" id="PF00497">
    <property type="entry name" value="SBP_bac_3"/>
    <property type="match status" value="1"/>
</dbReference>
<dbReference type="PANTHER" id="PTHR35936:SF25">
    <property type="entry name" value="ABC TRANSPORTER SUBSTRATE-BINDING PROTEIN"/>
    <property type="match status" value="1"/>
</dbReference>
<sequence length="260" mass="29009">MPAFLSLLTAMFLTCLSLSAQGERLRIVTDAWAPYAYQQDGQGKGIDYEVATRVFERLGVDIEWQFLPWKRCLAMLDQGEADGVLDIFRTPEREAKLLFPDEPLSDTQFVLFQATSRPHVANSLADLAGLTIGTSAGYNYGDAFMQASDFIREAAASQEANFGKLVRSRVDLVITDRRVGQFTLESMGLQDQVSALPLVIDRQPQYLAVRRGAGMDQLALRFAIELRRFKHEPAYTELTTRYATASSANKTVEQHESSAL</sequence>
<organism evidence="5 6">
    <name type="scientific">Pseudomonas eucalypticola</name>
    <dbReference type="NCBI Taxonomy" id="2599595"/>
    <lineage>
        <taxon>Bacteria</taxon>
        <taxon>Pseudomonadati</taxon>
        <taxon>Pseudomonadota</taxon>
        <taxon>Gammaproteobacteria</taxon>
        <taxon>Pseudomonadales</taxon>
        <taxon>Pseudomonadaceae</taxon>
        <taxon>Pseudomonas</taxon>
    </lineage>
</organism>